<name>A0ABN1LLF5_9CLOT</name>
<proteinExistence type="predicted"/>
<evidence type="ECO:0000313" key="1">
    <source>
        <dbReference type="EMBL" id="GAA0857558.1"/>
    </source>
</evidence>
<evidence type="ECO:0000313" key="2">
    <source>
        <dbReference type="Proteomes" id="UP001501764"/>
    </source>
</evidence>
<evidence type="ECO:0008006" key="3">
    <source>
        <dbReference type="Google" id="ProtNLM"/>
    </source>
</evidence>
<dbReference type="Proteomes" id="UP001501764">
    <property type="component" value="Unassembled WGS sequence"/>
</dbReference>
<dbReference type="GeneID" id="60854582"/>
<gene>
    <name evidence="1" type="ORF">GCM10008916_11690</name>
</gene>
<dbReference type="RefSeq" id="WP_155467889.1">
    <property type="nucleotide sequence ID" value="NZ_BAAACO010000001.1"/>
</dbReference>
<protein>
    <recommendedName>
        <fullName evidence="3">Molecular chaperone DnaJ</fullName>
    </recommendedName>
</protein>
<accession>A0ABN1LLF5</accession>
<dbReference type="EMBL" id="BAAACO010000001">
    <property type="protein sequence ID" value="GAA0857558.1"/>
    <property type="molecule type" value="Genomic_DNA"/>
</dbReference>
<organism evidence="1 2">
    <name type="scientific">Clostridium nitritogenes</name>
    <dbReference type="NCBI Taxonomy" id="83340"/>
    <lineage>
        <taxon>Bacteria</taxon>
        <taxon>Bacillati</taxon>
        <taxon>Bacillota</taxon>
        <taxon>Clostridia</taxon>
        <taxon>Eubacteriales</taxon>
        <taxon>Clostridiaceae</taxon>
        <taxon>Clostridium</taxon>
    </lineage>
</organism>
<reference evidence="1 2" key="1">
    <citation type="journal article" date="2019" name="Int. J. Syst. Evol. Microbiol.">
        <title>The Global Catalogue of Microorganisms (GCM) 10K type strain sequencing project: providing services to taxonomists for standard genome sequencing and annotation.</title>
        <authorList>
            <consortium name="The Broad Institute Genomics Platform"/>
            <consortium name="The Broad Institute Genome Sequencing Center for Infectious Disease"/>
            <person name="Wu L."/>
            <person name="Ma J."/>
        </authorList>
    </citation>
    <scope>NUCLEOTIDE SEQUENCE [LARGE SCALE GENOMIC DNA]</scope>
    <source>
        <strain evidence="1 2">JCM 6485</strain>
    </source>
</reference>
<keyword evidence="2" id="KW-1185">Reference proteome</keyword>
<sequence length="52" mass="5644">MTKLYRDGSCILCKGTGKITCECIEFSGQIQNCPVCSGKGEHDCPLCSEDLE</sequence>
<comment type="caution">
    <text evidence="1">The sequence shown here is derived from an EMBL/GenBank/DDBJ whole genome shotgun (WGS) entry which is preliminary data.</text>
</comment>